<keyword evidence="3" id="KW-1185">Reference proteome</keyword>
<organism evidence="2 3">
    <name type="scientific">Oldenlandia corymbosa var. corymbosa</name>
    <dbReference type="NCBI Taxonomy" id="529605"/>
    <lineage>
        <taxon>Eukaryota</taxon>
        <taxon>Viridiplantae</taxon>
        <taxon>Streptophyta</taxon>
        <taxon>Embryophyta</taxon>
        <taxon>Tracheophyta</taxon>
        <taxon>Spermatophyta</taxon>
        <taxon>Magnoliopsida</taxon>
        <taxon>eudicotyledons</taxon>
        <taxon>Gunneridae</taxon>
        <taxon>Pentapetalae</taxon>
        <taxon>asterids</taxon>
        <taxon>lamiids</taxon>
        <taxon>Gentianales</taxon>
        <taxon>Rubiaceae</taxon>
        <taxon>Rubioideae</taxon>
        <taxon>Spermacoceae</taxon>
        <taxon>Hedyotis-Oldenlandia complex</taxon>
        <taxon>Oldenlandia</taxon>
    </lineage>
</organism>
<feature type="signal peptide" evidence="1">
    <location>
        <begin position="1"/>
        <end position="19"/>
    </location>
</feature>
<keyword evidence="1" id="KW-0732">Signal</keyword>
<sequence>MTFLLVLLLALVVDDGVPGSVSASAEAPPPPAPSPTCRNTCLEFLVCRNYCSSVFQSDVQCEKRCYQNLGNYNATECDSCGYSKSDCQESCSRMCDNLCDEVPDLECNLSMCPVITKPVCSSICSTGRGSGNV</sequence>
<evidence type="ECO:0000313" key="2">
    <source>
        <dbReference type="EMBL" id="CAI9118946.1"/>
    </source>
</evidence>
<evidence type="ECO:0000313" key="3">
    <source>
        <dbReference type="Proteomes" id="UP001161247"/>
    </source>
</evidence>
<evidence type="ECO:0000256" key="1">
    <source>
        <dbReference type="SAM" id="SignalP"/>
    </source>
</evidence>
<feature type="chain" id="PRO_5043785178" evidence="1">
    <location>
        <begin position="20"/>
        <end position="133"/>
    </location>
</feature>
<reference evidence="2" key="1">
    <citation type="submission" date="2023-03" db="EMBL/GenBank/DDBJ databases">
        <authorList>
            <person name="Julca I."/>
        </authorList>
    </citation>
    <scope>NUCLEOTIDE SEQUENCE</scope>
</reference>
<gene>
    <name evidence="2" type="ORF">OLC1_LOCUS24709</name>
</gene>
<proteinExistence type="predicted"/>
<protein>
    <submittedName>
        <fullName evidence="2">OLC1v1020580C1</fullName>
    </submittedName>
</protein>
<dbReference type="Proteomes" id="UP001161247">
    <property type="component" value="Chromosome 9"/>
</dbReference>
<dbReference type="EMBL" id="OX459126">
    <property type="protein sequence ID" value="CAI9118946.1"/>
    <property type="molecule type" value="Genomic_DNA"/>
</dbReference>
<accession>A0AAV1EGX3</accession>
<name>A0AAV1EGX3_OLDCO</name>
<dbReference type="AlphaFoldDB" id="A0AAV1EGX3"/>